<dbReference type="RefSeq" id="WP_207419744.1">
    <property type="nucleotide sequence ID" value="NZ_CP061177.1"/>
</dbReference>
<feature type="chain" id="PRO_5045560685" evidence="2">
    <location>
        <begin position="23"/>
        <end position="276"/>
    </location>
</feature>
<dbReference type="PANTHER" id="PTHR35936">
    <property type="entry name" value="MEMBRANE-BOUND LYTIC MUREIN TRANSGLYCOSYLASE F"/>
    <property type="match status" value="1"/>
</dbReference>
<dbReference type="PANTHER" id="PTHR35936:SF17">
    <property type="entry name" value="ARGININE-BINDING EXTRACELLULAR PROTEIN ARTP"/>
    <property type="match status" value="1"/>
</dbReference>
<feature type="domain" description="Solute-binding protein family 3/N-terminal" evidence="3">
    <location>
        <begin position="38"/>
        <end position="266"/>
    </location>
</feature>
<dbReference type="EMBL" id="JACTNG010000016">
    <property type="protein sequence ID" value="MBO1081568.1"/>
    <property type="molecule type" value="Genomic_DNA"/>
</dbReference>
<accession>A0ABS3KVR0</accession>
<feature type="signal peptide" evidence="2">
    <location>
        <begin position="1"/>
        <end position="22"/>
    </location>
</feature>
<sequence>MTPRCFLAAGLLCCLAALPAAAQTGSPPLPPEIAARKTLTIALFAAFPPMAYKVPETNTLTGVDVDLATDIARRLGLGLAWQDTSYESAVNSLATGRVDLAFSMLDAPEAADRLDYLPYLTTGMQPYTLSSHAPIATPLDLCGLKVSANRRNRFDAAMRRWSTEHCLPAGRPAIEVQEADGTPAARLQLRQGRVDATVQSSESVPYTMSQEPGVYAMIGAPLTEQLIVISFPKSATVLRQAVTQALQAAVADGSYATALAKFGLERNSAAALIQAR</sequence>
<protein>
    <submittedName>
        <fullName evidence="4">Transporter substrate-binding domain-containing protein</fullName>
    </submittedName>
</protein>
<organism evidence="4 5">
    <name type="scientific">Roseomonas haemaphysalidis</name>
    <dbReference type="NCBI Taxonomy" id="2768162"/>
    <lineage>
        <taxon>Bacteria</taxon>
        <taxon>Pseudomonadati</taxon>
        <taxon>Pseudomonadota</taxon>
        <taxon>Alphaproteobacteria</taxon>
        <taxon>Acetobacterales</taxon>
        <taxon>Roseomonadaceae</taxon>
        <taxon>Roseomonas</taxon>
    </lineage>
</organism>
<evidence type="ECO:0000256" key="1">
    <source>
        <dbReference type="ARBA" id="ARBA00022729"/>
    </source>
</evidence>
<dbReference type="InterPro" id="IPR001638">
    <property type="entry name" value="Solute-binding_3/MltF_N"/>
</dbReference>
<reference evidence="4 5" key="1">
    <citation type="submission" date="2020-09" db="EMBL/GenBank/DDBJ databases">
        <title>Roseomonas.</title>
        <authorList>
            <person name="Zhu W."/>
        </authorList>
    </citation>
    <scope>NUCLEOTIDE SEQUENCE [LARGE SCALE GENOMIC DNA]</scope>
    <source>
        <strain evidence="4 5">573</strain>
    </source>
</reference>
<dbReference type="SMART" id="SM00062">
    <property type="entry name" value="PBPb"/>
    <property type="match status" value="1"/>
</dbReference>
<proteinExistence type="predicted"/>
<dbReference type="Gene3D" id="3.40.190.10">
    <property type="entry name" value="Periplasmic binding protein-like II"/>
    <property type="match status" value="2"/>
</dbReference>
<dbReference type="Proteomes" id="UP001518989">
    <property type="component" value="Unassembled WGS sequence"/>
</dbReference>
<evidence type="ECO:0000259" key="3">
    <source>
        <dbReference type="SMART" id="SM00062"/>
    </source>
</evidence>
<dbReference type="Pfam" id="PF00497">
    <property type="entry name" value="SBP_bac_3"/>
    <property type="match status" value="1"/>
</dbReference>
<evidence type="ECO:0000313" key="5">
    <source>
        <dbReference type="Proteomes" id="UP001518989"/>
    </source>
</evidence>
<keyword evidence="5" id="KW-1185">Reference proteome</keyword>
<evidence type="ECO:0000313" key="4">
    <source>
        <dbReference type="EMBL" id="MBO1081568.1"/>
    </source>
</evidence>
<comment type="caution">
    <text evidence="4">The sequence shown here is derived from an EMBL/GenBank/DDBJ whole genome shotgun (WGS) entry which is preliminary data.</text>
</comment>
<keyword evidence="1 2" id="KW-0732">Signal</keyword>
<dbReference type="SUPFAM" id="SSF53850">
    <property type="entry name" value="Periplasmic binding protein-like II"/>
    <property type="match status" value="1"/>
</dbReference>
<name>A0ABS3KVR0_9PROT</name>
<evidence type="ECO:0000256" key="2">
    <source>
        <dbReference type="SAM" id="SignalP"/>
    </source>
</evidence>
<gene>
    <name evidence="4" type="ORF">IAI61_21240</name>
</gene>